<evidence type="ECO:0000313" key="2">
    <source>
        <dbReference type="Proteomes" id="UP000798662"/>
    </source>
</evidence>
<dbReference type="Proteomes" id="UP000798662">
    <property type="component" value="Chromosome 2"/>
</dbReference>
<sequence length="359" mass="36832">MAAFVAGVVSVPAGGSLRTGALSGRPLTVSTVTPPAAGRPAVSGISMKGQTLGYGKWKGGFPGGEAFFKQWLDEGMTGDVPDMPDELQSRTEFEAPEPKVDPREWYADMVPVPEGQTSKPKVSELLSAAGSAVESAVNDVAEAASESGAALAAVAGGDASGVKKAVKKVSKKVGAAAADESQGPDPALYEQYYPADKRYLAPNINVSEADNQVSMNMAPVESAFYERFYPKETLNKAPKIDIFYSGALNTASVSLKMEEVEGLPALAVVPKGDIQTSLVPSAGGGLKLDFSVSGGDQLNAYSDPRSVDKYNAMLRGAAAAAPAAPSAAPVKAGAKKVAAKAAAPAKKAGIKLPNPFAKK</sequence>
<accession>A0ACC3C0K0</accession>
<proteinExistence type="predicted"/>
<gene>
    <name evidence="1" type="ORF">I4F81_006039</name>
</gene>
<dbReference type="EMBL" id="CM020619">
    <property type="protein sequence ID" value="KAK1863484.1"/>
    <property type="molecule type" value="Genomic_DNA"/>
</dbReference>
<comment type="caution">
    <text evidence="1">The sequence shown here is derived from an EMBL/GenBank/DDBJ whole genome shotgun (WGS) entry which is preliminary data.</text>
</comment>
<name>A0ACC3C0K0_PYRYE</name>
<evidence type="ECO:0000313" key="1">
    <source>
        <dbReference type="EMBL" id="KAK1863484.1"/>
    </source>
</evidence>
<keyword evidence="2" id="KW-1185">Reference proteome</keyword>
<reference evidence="1" key="1">
    <citation type="submission" date="2019-11" db="EMBL/GenBank/DDBJ databases">
        <title>Nori genome reveals adaptations in red seaweeds to the harsh intertidal environment.</title>
        <authorList>
            <person name="Wang D."/>
            <person name="Mao Y."/>
        </authorList>
    </citation>
    <scope>NUCLEOTIDE SEQUENCE</scope>
    <source>
        <tissue evidence="1">Gametophyte</tissue>
    </source>
</reference>
<protein>
    <submittedName>
        <fullName evidence="1">Uncharacterized protein</fullName>
    </submittedName>
</protein>
<organism evidence="1 2">
    <name type="scientific">Pyropia yezoensis</name>
    <name type="common">Susabi-nori</name>
    <name type="synonym">Porphyra yezoensis</name>
    <dbReference type="NCBI Taxonomy" id="2788"/>
    <lineage>
        <taxon>Eukaryota</taxon>
        <taxon>Rhodophyta</taxon>
        <taxon>Bangiophyceae</taxon>
        <taxon>Bangiales</taxon>
        <taxon>Bangiaceae</taxon>
        <taxon>Pyropia</taxon>
    </lineage>
</organism>